<accession>A0AAV6FS18</accession>
<dbReference type="Proteomes" id="UP000823561">
    <property type="component" value="Chromosome 19"/>
</dbReference>
<name>A0AAV6FS18_9TELE</name>
<keyword evidence="4" id="KW-1185">Reference proteome</keyword>
<reference evidence="3" key="1">
    <citation type="submission" date="2020-10" db="EMBL/GenBank/DDBJ databases">
        <title>Chromosome-scale genome assembly of the Allis shad, Alosa alosa.</title>
        <authorList>
            <person name="Margot Z."/>
            <person name="Christophe K."/>
            <person name="Cabau C."/>
            <person name="Louis A."/>
            <person name="Berthelot C."/>
            <person name="Parey E."/>
            <person name="Roest Crollius H."/>
            <person name="Montfort J."/>
            <person name="Robinson-Rechavi M."/>
            <person name="Bucao C."/>
            <person name="Bouchez O."/>
            <person name="Gislard M."/>
            <person name="Lluch J."/>
            <person name="Milhes M."/>
            <person name="Lampietro C."/>
            <person name="Lopez Roques C."/>
            <person name="Donnadieu C."/>
            <person name="Braasch I."/>
            <person name="Desvignes T."/>
            <person name="Postlethwait J."/>
            <person name="Bobe J."/>
            <person name="Guiguen Y."/>
        </authorList>
    </citation>
    <scope>NUCLEOTIDE SEQUENCE</scope>
    <source>
        <strain evidence="3">M-15738</strain>
        <tissue evidence="3">Blood</tissue>
    </source>
</reference>
<protein>
    <recommendedName>
        <fullName evidence="2">UPAR/Ly6 domain-containing protein</fullName>
    </recommendedName>
</protein>
<dbReference type="CDD" id="cd23611">
    <property type="entry name" value="TFP_LU_ECD_THFP5"/>
    <property type="match status" value="1"/>
</dbReference>
<evidence type="ECO:0000259" key="2">
    <source>
        <dbReference type="Pfam" id="PF00021"/>
    </source>
</evidence>
<proteinExistence type="predicted"/>
<dbReference type="SUPFAM" id="SSF57302">
    <property type="entry name" value="Snake toxin-like"/>
    <property type="match status" value="1"/>
</dbReference>
<dbReference type="AlphaFoldDB" id="A0AAV6FS18"/>
<dbReference type="Pfam" id="PF00021">
    <property type="entry name" value="UPAR_LY6"/>
    <property type="match status" value="1"/>
</dbReference>
<feature type="chain" id="PRO_5043820594" description="UPAR/Ly6 domain-containing protein" evidence="1">
    <location>
        <begin position="37"/>
        <end position="109"/>
    </location>
</feature>
<evidence type="ECO:0000313" key="4">
    <source>
        <dbReference type="Proteomes" id="UP000823561"/>
    </source>
</evidence>
<feature type="domain" description="UPAR/Ly6" evidence="2">
    <location>
        <begin position="36"/>
        <end position="108"/>
    </location>
</feature>
<evidence type="ECO:0000256" key="1">
    <source>
        <dbReference type="SAM" id="SignalP"/>
    </source>
</evidence>
<dbReference type="GO" id="GO:0098552">
    <property type="term" value="C:side of membrane"/>
    <property type="evidence" value="ECO:0007669"/>
    <property type="project" value="UniProtKB-KW"/>
</dbReference>
<evidence type="ECO:0000313" key="3">
    <source>
        <dbReference type="EMBL" id="KAG5265330.1"/>
    </source>
</evidence>
<sequence length="109" mass="12173">MGPPTTRSHHTQRQNSRIMKTLVLALVLLLAVSSFALDCNRCVPVKPGGTCTVTTETCPPEKDACASTKFLTPPYSYYQKCMRMSDCEMLQTNAYINIKCCQKDLCNVF</sequence>
<gene>
    <name evidence="3" type="ORF">AALO_G00241090</name>
</gene>
<dbReference type="Gene3D" id="2.10.60.10">
    <property type="entry name" value="CD59"/>
    <property type="match status" value="1"/>
</dbReference>
<keyword evidence="1" id="KW-0732">Signal</keyword>
<dbReference type="EMBL" id="JADWDJ010000019">
    <property type="protein sequence ID" value="KAG5265330.1"/>
    <property type="molecule type" value="Genomic_DNA"/>
</dbReference>
<feature type="signal peptide" evidence="1">
    <location>
        <begin position="1"/>
        <end position="36"/>
    </location>
</feature>
<dbReference type="InterPro" id="IPR045860">
    <property type="entry name" value="Snake_toxin-like_sf"/>
</dbReference>
<dbReference type="InterPro" id="IPR016054">
    <property type="entry name" value="LY6_UPA_recep-like"/>
</dbReference>
<organism evidence="3 4">
    <name type="scientific">Alosa alosa</name>
    <name type="common">allis shad</name>
    <dbReference type="NCBI Taxonomy" id="278164"/>
    <lineage>
        <taxon>Eukaryota</taxon>
        <taxon>Metazoa</taxon>
        <taxon>Chordata</taxon>
        <taxon>Craniata</taxon>
        <taxon>Vertebrata</taxon>
        <taxon>Euteleostomi</taxon>
        <taxon>Actinopterygii</taxon>
        <taxon>Neopterygii</taxon>
        <taxon>Teleostei</taxon>
        <taxon>Clupei</taxon>
        <taxon>Clupeiformes</taxon>
        <taxon>Clupeoidei</taxon>
        <taxon>Clupeidae</taxon>
        <taxon>Alosa</taxon>
    </lineage>
</organism>
<comment type="caution">
    <text evidence="3">The sequence shown here is derived from an EMBL/GenBank/DDBJ whole genome shotgun (WGS) entry which is preliminary data.</text>
</comment>